<evidence type="ECO:0000313" key="12">
    <source>
        <dbReference type="Proteomes" id="UP000664701"/>
    </source>
</evidence>
<evidence type="ECO:0000256" key="9">
    <source>
        <dbReference type="SAM" id="Phobius"/>
    </source>
</evidence>
<name>A0ABZ2SPS8_9ENTE</name>
<keyword evidence="3 8" id="KW-1003">Cell membrane</keyword>
<keyword evidence="7 8" id="KW-0472">Membrane</keyword>
<evidence type="ECO:0000256" key="8">
    <source>
        <dbReference type="PIRNR" id="PIRNR006351"/>
    </source>
</evidence>
<dbReference type="InterPro" id="IPR004501">
    <property type="entry name" value="PTS_EIIC_3"/>
</dbReference>
<dbReference type="PANTHER" id="PTHR33989">
    <property type="match status" value="1"/>
</dbReference>
<protein>
    <recommendedName>
        <fullName evidence="8">Permease IIC component</fullName>
    </recommendedName>
</protein>
<feature type="transmembrane region" description="Helical" evidence="9">
    <location>
        <begin position="330"/>
        <end position="354"/>
    </location>
</feature>
<dbReference type="NCBIfam" id="TIGR00410">
    <property type="entry name" value="lacE"/>
    <property type="match status" value="1"/>
</dbReference>
<accession>A0ABZ2SPS8</accession>
<dbReference type="InterPro" id="IPR003352">
    <property type="entry name" value="PTS_EIIC"/>
</dbReference>
<dbReference type="PROSITE" id="PS51105">
    <property type="entry name" value="PTS_EIIC_TYPE_3"/>
    <property type="match status" value="1"/>
</dbReference>
<dbReference type="InterPro" id="IPR004796">
    <property type="entry name" value="PTS_IIC_cello"/>
</dbReference>
<dbReference type="EMBL" id="CP147251">
    <property type="protein sequence ID" value="WYJ77141.1"/>
    <property type="molecule type" value="Genomic_DNA"/>
</dbReference>
<feature type="transmembrane region" description="Helical" evidence="9">
    <location>
        <begin position="99"/>
        <end position="119"/>
    </location>
</feature>
<feature type="transmembrane region" description="Helical" evidence="9">
    <location>
        <begin position="374"/>
        <end position="400"/>
    </location>
</feature>
<organism evidence="11 12">
    <name type="scientific">Candidatus Enterococcus lowellii</name>
    <dbReference type="NCBI Taxonomy" id="2230877"/>
    <lineage>
        <taxon>Bacteria</taxon>
        <taxon>Bacillati</taxon>
        <taxon>Bacillota</taxon>
        <taxon>Bacilli</taxon>
        <taxon>Lactobacillales</taxon>
        <taxon>Enterococcaceae</taxon>
        <taxon>Enterococcus</taxon>
    </lineage>
</organism>
<evidence type="ECO:0000313" key="11">
    <source>
        <dbReference type="EMBL" id="WYJ77141.1"/>
    </source>
</evidence>
<evidence type="ECO:0000256" key="2">
    <source>
        <dbReference type="ARBA" id="ARBA00022448"/>
    </source>
</evidence>
<evidence type="ECO:0000256" key="3">
    <source>
        <dbReference type="ARBA" id="ARBA00022475"/>
    </source>
</evidence>
<dbReference type="InterPro" id="IPR051088">
    <property type="entry name" value="PTS_Sugar-EIIC/EIIB"/>
</dbReference>
<dbReference type="PIRSF" id="PIRSF006351">
    <property type="entry name" value="PTS_EIIC-Cellobiose"/>
    <property type="match status" value="1"/>
</dbReference>
<evidence type="ECO:0000256" key="6">
    <source>
        <dbReference type="ARBA" id="ARBA00022989"/>
    </source>
</evidence>
<feature type="transmembrane region" description="Helical" evidence="9">
    <location>
        <begin position="131"/>
        <end position="154"/>
    </location>
</feature>
<keyword evidence="6 9" id="KW-1133">Transmembrane helix</keyword>
<gene>
    <name evidence="11" type="ORF">DOK78_001779</name>
</gene>
<evidence type="ECO:0000256" key="7">
    <source>
        <dbReference type="ARBA" id="ARBA00023136"/>
    </source>
</evidence>
<comment type="function">
    <text evidence="8">The phosphoenolpyruvate-dependent sugar phosphotransferase system (PTS), a major carbohydrate active -transport system, catalyzes the phosphorylation of incoming sugar substrates concomitant with their translocation across the cell membrane.</text>
</comment>
<dbReference type="PANTHER" id="PTHR33989:SF4">
    <property type="entry name" value="PTS SYSTEM N,N'-DIACETYLCHITOBIOSE-SPECIFIC EIIC COMPONENT"/>
    <property type="match status" value="1"/>
</dbReference>
<feature type="transmembrane region" description="Helical" evidence="9">
    <location>
        <begin position="217"/>
        <end position="238"/>
    </location>
</feature>
<dbReference type="RefSeq" id="WP_207940693.1">
    <property type="nucleotide sequence ID" value="NZ_CP147251.1"/>
</dbReference>
<feature type="domain" description="PTS EIIC type-3" evidence="10">
    <location>
        <begin position="5"/>
        <end position="402"/>
    </location>
</feature>
<dbReference type="Pfam" id="PF02378">
    <property type="entry name" value="PTS_EIIC"/>
    <property type="match status" value="1"/>
</dbReference>
<keyword evidence="5 9" id="KW-0812">Transmembrane</keyword>
<keyword evidence="4 8" id="KW-0762">Sugar transport</keyword>
<evidence type="ECO:0000256" key="4">
    <source>
        <dbReference type="ARBA" id="ARBA00022597"/>
    </source>
</evidence>
<sequence length="424" mass="46207">MSGSFAENLNKGVTKFSSNIIVKTIAAGMARLLPVTMIGSLATLLISFPFEPWTEFITNTGLINIFSVGSQMTNDIISIYLVVVLAYDMSRLIKSNQINSILVAIVSFFVVTPMTPALVGESTINVFTTTYLGSRGMFVGIVISLLATYLFYIISEKGLKIKMPSAVPPAISASFEALIPAVGTVTLFVILNVLVGMTQWVDVHTMIYALLQAPLEGLGGSIWTMVFLALLGEFFWFFGIHGSNVTSAVNNTLFMPSAIENASNVASGLPATKVVNSYFLEAFKGPRHTVLSVMLFFLPKSKRLKAIGKVAVVPGMFGISEPMKFGIPMVLNPVLLVPMSLAPVVSLLIAYFAIKIGFMRIVSIAVPWTMPPILSGFLVAGWQGAVVQIIQMFAIFTLYIPFFKYLDRRYVSEEELQENTVKGK</sequence>
<feature type="transmembrane region" description="Helical" evidence="9">
    <location>
        <begin position="62"/>
        <end position="87"/>
    </location>
</feature>
<keyword evidence="12" id="KW-1185">Reference proteome</keyword>
<feature type="transmembrane region" description="Helical" evidence="9">
    <location>
        <begin position="32"/>
        <end position="50"/>
    </location>
</feature>
<evidence type="ECO:0000256" key="1">
    <source>
        <dbReference type="ARBA" id="ARBA00004651"/>
    </source>
</evidence>
<reference evidence="11 12" key="1">
    <citation type="submission" date="2024-03" db="EMBL/GenBank/DDBJ databases">
        <title>The Genome Sequence of Enterococcus sp. DIV2402.</title>
        <authorList>
            <consortium name="The Broad Institute Genomics Platform"/>
            <consortium name="The Broad Institute Microbial Omics Core"/>
            <consortium name="The Broad Institute Genomic Center for Infectious Diseases"/>
            <person name="Earl A."/>
            <person name="Manson A."/>
            <person name="Gilmore M."/>
            <person name="Schwartman J."/>
            <person name="Shea T."/>
            <person name="Abouelleil A."/>
            <person name="Cao P."/>
            <person name="Chapman S."/>
            <person name="Cusick C."/>
            <person name="Young S."/>
            <person name="Neafsey D."/>
            <person name="Nusbaum C."/>
            <person name="Birren B."/>
        </authorList>
    </citation>
    <scope>NUCLEOTIDE SEQUENCE [LARGE SCALE GENOMIC DNA]</scope>
    <source>
        <strain evidence="11 12">DIV2402</strain>
    </source>
</reference>
<evidence type="ECO:0000256" key="5">
    <source>
        <dbReference type="ARBA" id="ARBA00022692"/>
    </source>
</evidence>
<keyword evidence="2 8" id="KW-0813">Transport</keyword>
<feature type="transmembrane region" description="Helical" evidence="9">
    <location>
        <begin position="175"/>
        <end position="197"/>
    </location>
</feature>
<proteinExistence type="predicted"/>
<comment type="subcellular location">
    <subcellularLocation>
        <location evidence="1">Cell membrane</location>
        <topology evidence="1">Multi-pass membrane protein</topology>
    </subcellularLocation>
</comment>
<evidence type="ECO:0000259" key="10">
    <source>
        <dbReference type="PROSITE" id="PS51105"/>
    </source>
</evidence>
<dbReference type="Proteomes" id="UP000664701">
    <property type="component" value="Chromosome"/>
</dbReference>